<dbReference type="GO" id="GO:0006436">
    <property type="term" value="P:tryptophanyl-tRNA aminoacylation"/>
    <property type="evidence" value="ECO:0007669"/>
    <property type="project" value="InterPro"/>
</dbReference>
<dbReference type="PANTHER" id="PTHR10055:SF1">
    <property type="entry name" value="TRYPTOPHAN--TRNA LIGASE, CYTOPLASMIC"/>
    <property type="match status" value="1"/>
</dbReference>
<reference evidence="15" key="1">
    <citation type="submission" date="2017-02" db="EMBL/GenBank/DDBJ databases">
        <authorList>
            <person name="Tafer H."/>
            <person name="Lopandic K."/>
        </authorList>
    </citation>
    <scope>NUCLEOTIDE SEQUENCE [LARGE SCALE GENOMIC DNA]</scope>
    <source>
        <strain evidence="15">CBS 366.77</strain>
    </source>
</reference>
<dbReference type="EC" id="6.1.1.2" evidence="3"/>
<dbReference type="PROSITE" id="PS00178">
    <property type="entry name" value="AA_TRNA_LIGASE_I"/>
    <property type="match status" value="1"/>
</dbReference>
<evidence type="ECO:0000256" key="3">
    <source>
        <dbReference type="ARBA" id="ARBA00013161"/>
    </source>
</evidence>
<dbReference type="InterPro" id="IPR002306">
    <property type="entry name" value="Trp-tRNA-ligase"/>
</dbReference>
<keyword evidence="9 12" id="KW-0648">Protein biosynthesis</keyword>
<evidence type="ECO:0000256" key="5">
    <source>
        <dbReference type="ARBA" id="ARBA00022490"/>
    </source>
</evidence>
<evidence type="ECO:0000256" key="9">
    <source>
        <dbReference type="ARBA" id="ARBA00022917"/>
    </source>
</evidence>
<dbReference type="OrthoDB" id="10261385at2759"/>
<dbReference type="Pfam" id="PF00579">
    <property type="entry name" value="tRNA-synt_1b"/>
    <property type="match status" value="1"/>
</dbReference>
<dbReference type="PRINTS" id="PR01039">
    <property type="entry name" value="TRNASYNTHTRP"/>
</dbReference>
<dbReference type="FunFam" id="3.40.50.620:FF:000033">
    <property type="entry name" value="tryptophan--tRNA ligase, cytoplasmic"/>
    <property type="match status" value="1"/>
</dbReference>
<dbReference type="FunFam" id="1.10.240.10:FF:000003">
    <property type="entry name" value="Tryptophan--tRNA ligase, cytoplasmic"/>
    <property type="match status" value="1"/>
</dbReference>
<dbReference type="STRING" id="2070753.A0A3A2ZBE6"/>
<keyword evidence="6 12" id="KW-0436">Ligase</keyword>
<keyword evidence="7 12" id="KW-0547">Nucleotide-binding</keyword>
<evidence type="ECO:0000256" key="2">
    <source>
        <dbReference type="ARBA" id="ARBA00005594"/>
    </source>
</evidence>
<comment type="similarity">
    <text evidence="2 12">Belongs to the class-I aminoacyl-tRNA synthetase family.</text>
</comment>
<dbReference type="InterPro" id="IPR002305">
    <property type="entry name" value="aa-tRNA-synth_Ic"/>
</dbReference>
<protein>
    <recommendedName>
        <fullName evidence="4">Tryptophan--tRNA ligase, cytoplasmic</fullName>
        <ecNumber evidence="3">6.1.1.2</ecNumber>
    </recommendedName>
    <alternativeName>
        <fullName evidence="11">Tryptophanyl-tRNA synthetase</fullName>
    </alternativeName>
</protein>
<evidence type="ECO:0000256" key="13">
    <source>
        <dbReference type="SAM" id="MobiDB-lite"/>
    </source>
</evidence>
<evidence type="ECO:0000256" key="4">
    <source>
        <dbReference type="ARBA" id="ARBA00013782"/>
    </source>
</evidence>
<keyword evidence="5" id="KW-0963">Cytoplasm</keyword>
<dbReference type="EMBL" id="MVGC01000308">
    <property type="protein sequence ID" value="RJE20432.1"/>
    <property type="molecule type" value="Genomic_DNA"/>
</dbReference>
<dbReference type="Gene3D" id="1.10.240.10">
    <property type="entry name" value="Tyrosyl-Transfer RNA Synthetase"/>
    <property type="match status" value="1"/>
</dbReference>
<dbReference type="SUPFAM" id="SSF52374">
    <property type="entry name" value="Nucleotidylyl transferase"/>
    <property type="match status" value="1"/>
</dbReference>
<feature type="compositionally biased region" description="Basic and acidic residues" evidence="13">
    <location>
        <begin position="429"/>
        <end position="450"/>
    </location>
</feature>
<dbReference type="NCBIfam" id="TIGR00233">
    <property type="entry name" value="trpS"/>
    <property type="match status" value="1"/>
</dbReference>
<evidence type="ECO:0000256" key="11">
    <source>
        <dbReference type="ARBA" id="ARBA00030268"/>
    </source>
</evidence>
<keyword evidence="10 12" id="KW-0030">Aminoacyl-tRNA synthetase</keyword>
<keyword evidence="8 12" id="KW-0067">ATP-binding</keyword>
<organism evidence="14 15">
    <name type="scientific">Aspergillus sclerotialis</name>
    <dbReference type="NCBI Taxonomy" id="2070753"/>
    <lineage>
        <taxon>Eukaryota</taxon>
        <taxon>Fungi</taxon>
        <taxon>Dikarya</taxon>
        <taxon>Ascomycota</taxon>
        <taxon>Pezizomycotina</taxon>
        <taxon>Eurotiomycetes</taxon>
        <taxon>Eurotiomycetidae</taxon>
        <taxon>Eurotiales</taxon>
        <taxon>Aspergillaceae</taxon>
        <taxon>Aspergillus</taxon>
        <taxon>Aspergillus subgen. Polypaecilum</taxon>
    </lineage>
</organism>
<dbReference type="InterPro" id="IPR001412">
    <property type="entry name" value="aa-tRNA-synth_I_CS"/>
</dbReference>
<dbReference type="PANTHER" id="PTHR10055">
    <property type="entry name" value="TRYPTOPHANYL-TRNA SYNTHETASE"/>
    <property type="match status" value="1"/>
</dbReference>
<evidence type="ECO:0000256" key="1">
    <source>
        <dbReference type="ARBA" id="ARBA00004496"/>
    </source>
</evidence>
<feature type="region of interest" description="Disordered" evidence="13">
    <location>
        <begin position="415"/>
        <end position="450"/>
    </location>
</feature>
<dbReference type="GO" id="GO:0004830">
    <property type="term" value="F:tryptophan-tRNA ligase activity"/>
    <property type="evidence" value="ECO:0007669"/>
    <property type="project" value="UniProtKB-EC"/>
</dbReference>
<accession>A0A3A2ZBE6</accession>
<sequence length="450" mass="51777">MSTTEKAAVLPIREEEKRQVMEQQIDPWDVQAAHDEEGNVLAFDYVAISQKWATKLIDDELLQRFERLTGHKPHRWLRRGLFFSHRDFDRILDKYEHGEPFFLYTGRGPSSDALHLGHTIPFSFTKWLQDVFDVPLVIMLTDDEKALFKDKLSFEETHKYALQNAKDIIACGFDLKKTFIYSDLEYISGHFLMNVWEFSKLITFNQVRGAFGFNESSNIGQIMFPAVQCVAAFATSYPEIWGHEGADRTKAIAKIPCLVPMAIDQDPYFRLVRDNSHRMKNPSPKPALIHSKFLTALQGAGGKMSASDPNSAIFMTDTPNQIKNKINKYAFSGGRVSVEEHRRLGGNPDVDVSFQYLSYFEDDDAKLEQIAENYRKGELLTGELKQMAIKLLQEYVGEFQERRKQVSDEVMKQYMTPRKLEWKGNPNPKPRESKKEKSKEANGEKDKPKA</sequence>
<comment type="subcellular location">
    <subcellularLocation>
        <location evidence="1">Cytoplasm</location>
    </subcellularLocation>
</comment>
<evidence type="ECO:0000313" key="15">
    <source>
        <dbReference type="Proteomes" id="UP000266188"/>
    </source>
</evidence>
<comment type="caution">
    <text evidence="14">The sequence shown here is derived from an EMBL/GenBank/DDBJ whole genome shotgun (WGS) entry which is preliminary data.</text>
</comment>
<gene>
    <name evidence="14" type="ORF">PHISCL_07242</name>
</gene>
<name>A0A3A2ZBE6_9EURO</name>
<dbReference type="GO" id="GO:0005524">
    <property type="term" value="F:ATP binding"/>
    <property type="evidence" value="ECO:0007669"/>
    <property type="project" value="UniProtKB-KW"/>
</dbReference>
<dbReference type="CDD" id="cd00806">
    <property type="entry name" value="TrpRS_core"/>
    <property type="match status" value="1"/>
</dbReference>
<evidence type="ECO:0000256" key="8">
    <source>
        <dbReference type="ARBA" id="ARBA00022840"/>
    </source>
</evidence>
<dbReference type="InterPro" id="IPR014729">
    <property type="entry name" value="Rossmann-like_a/b/a_fold"/>
</dbReference>
<evidence type="ECO:0000256" key="10">
    <source>
        <dbReference type="ARBA" id="ARBA00023146"/>
    </source>
</evidence>
<keyword evidence="15" id="KW-1185">Reference proteome</keyword>
<dbReference type="Gene3D" id="3.40.50.620">
    <property type="entry name" value="HUPs"/>
    <property type="match status" value="1"/>
</dbReference>
<proteinExistence type="inferred from homology"/>
<dbReference type="AlphaFoldDB" id="A0A3A2ZBE6"/>
<dbReference type="Proteomes" id="UP000266188">
    <property type="component" value="Unassembled WGS sequence"/>
</dbReference>
<evidence type="ECO:0000256" key="7">
    <source>
        <dbReference type="ARBA" id="ARBA00022741"/>
    </source>
</evidence>
<evidence type="ECO:0000256" key="12">
    <source>
        <dbReference type="RuleBase" id="RU363036"/>
    </source>
</evidence>
<dbReference type="GO" id="GO:0005737">
    <property type="term" value="C:cytoplasm"/>
    <property type="evidence" value="ECO:0007669"/>
    <property type="project" value="UniProtKB-SubCell"/>
</dbReference>
<evidence type="ECO:0000313" key="14">
    <source>
        <dbReference type="EMBL" id="RJE20432.1"/>
    </source>
</evidence>
<evidence type="ECO:0000256" key="6">
    <source>
        <dbReference type="ARBA" id="ARBA00022598"/>
    </source>
</evidence>